<proteinExistence type="predicted"/>
<accession>A0ABT1M5F8</accession>
<keyword evidence="3" id="KW-0804">Transcription</keyword>
<sequence length="183" mass="20141">MAGRSARALGYGMLDRDHLTKHLLQLAQRVGVEKVTMRALALEAGTSASSVYYHVAGKDELLDLLIEAVVNSIEVPTRGDWEARLVTLYLNAWRALVSVRGVAALLQQRPHTAAAANMDRSTRSILSEAALPKREFAAAYALLYVHLLGSVELEHHRAEPGTRRAETVFRDGLRIILNGVRHA</sequence>
<dbReference type="PANTHER" id="PTHR30055:SF151">
    <property type="entry name" value="TRANSCRIPTIONAL REGULATORY PROTEIN"/>
    <property type="match status" value="1"/>
</dbReference>
<evidence type="ECO:0000259" key="5">
    <source>
        <dbReference type="PROSITE" id="PS50977"/>
    </source>
</evidence>
<dbReference type="EMBL" id="JANDBD010000004">
    <property type="protein sequence ID" value="MCP9273027.1"/>
    <property type="molecule type" value="Genomic_DNA"/>
</dbReference>
<dbReference type="Gene3D" id="1.10.10.60">
    <property type="entry name" value="Homeodomain-like"/>
    <property type="match status" value="1"/>
</dbReference>
<evidence type="ECO:0000256" key="4">
    <source>
        <dbReference type="PROSITE-ProRule" id="PRU00335"/>
    </source>
</evidence>
<comment type="caution">
    <text evidence="6">The sequence shown here is derived from an EMBL/GenBank/DDBJ whole genome shotgun (WGS) entry which is preliminary data.</text>
</comment>
<evidence type="ECO:0000256" key="1">
    <source>
        <dbReference type="ARBA" id="ARBA00023015"/>
    </source>
</evidence>
<evidence type="ECO:0000313" key="7">
    <source>
        <dbReference type="Proteomes" id="UP001651690"/>
    </source>
</evidence>
<dbReference type="SUPFAM" id="SSF48498">
    <property type="entry name" value="Tetracyclin repressor-like, C-terminal domain"/>
    <property type="match status" value="1"/>
</dbReference>
<evidence type="ECO:0000256" key="3">
    <source>
        <dbReference type="ARBA" id="ARBA00023163"/>
    </source>
</evidence>
<dbReference type="RefSeq" id="WP_255060268.1">
    <property type="nucleotide sequence ID" value="NZ_JANDBD010000004.1"/>
</dbReference>
<dbReference type="SUPFAM" id="SSF46689">
    <property type="entry name" value="Homeodomain-like"/>
    <property type="match status" value="1"/>
</dbReference>
<reference evidence="6 7" key="1">
    <citation type="submission" date="2022-06" db="EMBL/GenBank/DDBJ databases">
        <title>Mycolicibacterium sp. CAU 1645 isolated from seawater.</title>
        <authorList>
            <person name="Kim W."/>
        </authorList>
    </citation>
    <scope>NUCLEOTIDE SEQUENCE [LARGE SCALE GENOMIC DNA]</scope>
    <source>
        <strain evidence="6 7">CAU 1645</strain>
    </source>
</reference>
<dbReference type="InterPro" id="IPR036271">
    <property type="entry name" value="Tet_transcr_reg_TetR-rel_C_sf"/>
</dbReference>
<feature type="DNA-binding region" description="H-T-H motif" evidence="4">
    <location>
        <begin position="36"/>
        <end position="55"/>
    </location>
</feature>
<name>A0ABT1M5F8_9MYCO</name>
<evidence type="ECO:0000313" key="6">
    <source>
        <dbReference type="EMBL" id="MCP9273027.1"/>
    </source>
</evidence>
<dbReference type="Proteomes" id="UP001651690">
    <property type="component" value="Unassembled WGS sequence"/>
</dbReference>
<dbReference type="Pfam" id="PF00440">
    <property type="entry name" value="TetR_N"/>
    <property type="match status" value="1"/>
</dbReference>
<feature type="domain" description="HTH tetR-type" evidence="5">
    <location>
        <begin position="13"/>
        <end position="73"/>
    </location>
</feature>
<evidence type="ECO:0000256" key="2">
    <source>
        <dbReference type="ARBA" id="ARBA00023125"/>
    </source>
</evidence>
<keyword evidence="1" id="KW-0805">Transcription regulation</keyword>
<dbReference type="InterPro" id="IPR009057">
    <property type="entry name" value="Homeodomain-like_sf"/>
</dbReference>
<organism evidence="6 7">
    <name type="scientific">Mycolicibacterium arenosum</name>
    <dbReference type="NCBI Taxonomy" id="2952157"/>
    <lineage>
        <taxon>Bacteria</taxon>
        <taxon>Bacillati</taxon>
        <taxon>Actinomycetota</taxon>
        <taxon>Actinomycetes</taxon>
        <taxon>Mycobacteriales</taxon>
        <taxon>Mycobacteriaceae</taxon>
        <taxon>Mycolicibacterium</taxon>
    </lineage>
</organism>
<dbReference type="PROSITE" id="PS50977">
    <property type="entry name" value="HTH_TETR_2"/>
    <property type="match status" value="1"/>
</dbReference>
<dbReference type="InterPro" id="IPR050109">
    <property type="entry name" value="HTH-type_TetR-like_transc_reg"/>
</dbReference>
<keyword evidence="2 4" id="KW-0238">DNA-binding</keyword>
<dbReference type="PANTHER" id="PTHR30055">
    <property type="entry name" value="HTH-TYPE TRANSCRIPTIONAL REGULATOR RUTR"/>
    <property type="match status" value="1"/>
</dbReference>
<dbReference type="Gene3D" id="1.10.357.10">
    <property type="entry name" value="Tetracycline Repressor, domain 2"/>
    <property type="match status" value="1"/>
</dbReference>
<keyword evidence="7" id="KW-1185">Reference proteome</keyword>
<gene>
    <name evidence="6" type="ORF">NM203_12625</name>
</gene>
<dbReference type="InterPro" id="IPR001647">
    <property type="entry name" value="HTH_TetR"/>
</dbReference>
<protein>
    <submittedName>
        <fullName evidence="6">TetR/AcrR family transcriptional regulator</fullName>
    </submittedName>
</protein>